<comment type="caution">
    <text evidence="1">The sequence shown here is derived from an EMBL/GenBank/DDBJ whole genome shotgun (WGS) entry which is preliminary data.</text>
</comment>
<accession>A0A8X6WRR1</accession>
<keyword evidence="2" id="KW-1185">Reference proteome</keyword>
<sequence>MSKMIKVLSEEMEGALTDLKIKRDTVMASLSPTTVFYKRLTSNNDLKKAYDKGKLNYIEQEHIEVCQLETSNENTIHCLPLYAVKKEKLNETKFRIVFDASSYDPGMPSLNDTLEVQIFYLKLLGAFSDSELMSLQSRVTRSKLFYS</sequence>
<evidence type="ECO:0000313" key="1">
    <source>
        <dbReference type="EMBL" id="GFY40055.1"/>
    </source>
</evidence>
<name>A0A8X6WRR1_9ARAC</name>
<reference evidence="1" key="1">
    <citation type="submission" date="2020-08" db="EMBL/GenBank/DDBJ databases">
        <title>Multicomponent nature underlies the extraordinary mechanical properties of spider dragline silk.</title>
        <authorList>
            <person name="Kono N."/>
            <person name="Nakamura H."/>
            <person name="Mori M."/>
            <person name="Yoshida Y."/>
            <person name="Ohtoshi R."/>
            <person name="Malay A.D."/>
            <person name="Moran D.A.P."/>
            <person name="Tomita M."/>
            <person name="Numata K."/>
            <person name="Arakawa K."/>
        </authorList>
    </citation>
    <scope>NUCLEOTIDE SEQUENCE</scope>
</reference>
<organism evidence="1 2">
    <name type="scientific">Trichonephila inaurata madagascariensis</name>
    <dbReference type="NCBI Taxonomy" id="2747483"/>
    <lineage>
        <taxon>Eukaryota</taxon>
        <taxon>Metazoa</taxon>
        <taxon>Ecdysozoa</taxon>
        <taxon>Arthropoda</taxon>
        <taxon>Chelicerata</taxon>
        <taxon>Arachnida</taxon>
        <taxon>Araneae</taxon>
        <taxon>Araneomorphae</taxon>
        <taxon>Entelegynae</taxon>
        <taxon>Araneoidea</taxon>
        <taxon>Nephilidae</taxon>
        <taxon>Trichonephila</taxon>
        <taxon>Trichonephila inaurata</taxon>
    </lineage>
</organism>
<gene>
    <name evidence="1" type="primary">X975_21762</name>
    <name evidence="1" type="ORF">TNIN_337831</name>
</gene>
<proteinExistence type="predicted"/>
<dbReference type="Proteomes" id="UP000886998">
    <property type="component" value="Unassembled WGS sequence"/>
</dbReference>
<protein>
    <submittedName>
        <fullName evidence="1">Integrase catalytic domain-containing protein</fullName>
    </submittedName>
</protein>
<dbReference type="AlphaFoldDB" id="A0A8X6WRR1"/>
<evidence type="ECO:0000313" key="2">
    <source>
        <dbReference type="Proteomes" id="UP000886998"/>
    </source>
</evidence>
<dbReference type="EMBL" id="BMAV01001637">
    <property type="protein sequence ID" value="GFY40055.1"/>
    <property type="molecule type" value="Genomic_DNA"/>
</dbReference>